<dbReference type="SUPFAM" id="SSF49265">
    <property type="entry name" value="Fibronectin type III"/>
    <property type="match status" value="1"/>
</dbReference>
<dbReference type="Gene3D" id="2.60.40.10">
    <property type="entry name" value="Immunoglobulins"/>
    <property type="match status" value="6"/>
</dbReference>
<dbReference type="InterPro" id="IPR007110">
    <property type="entry name" value="Ig-like_dom"/>
</dbReference>
<keyword evidence="2 7" id="KW-0812">Transmembrane</keyword>
<feature type="domain" description="Fibronectin type-III" evidence="9">
    <location>
        <begin position="574"/>
        <end position="669"/>
    </location>
</feature>
<protein>
    <submittedName>
        <fullName evidence="10">Nephrin-like 5</fullName>
    </submittedName>
</protein>
<comment type="caution">
    <text evidence="10">The sequence shown here is derived from an EMBL/GenBank/DDBJ whole genome shotgun (WGS) entry which is preliminary data.</text>
</comment>
<name>A0A8J5MML7_HOMAM</name>
<feature type="domain" description="Ig-like" evidence="8">
    <location>
        <begin position="168"/>
        <end position="271"/>
    </location>
</feature>
<evidence type="ECO:0000256" key="4">
    <source>
        <dbReference type="ARBA" id="ARBA00023136"/>
    </source>
</evidence>
<dbReference type="InterPro" id="IPR036116">
    <property type="entry name" value="FN3_sf"/>
</dbReference>
<dbReference type="PANTHER" id="PTHR23278:SF19">
    <property type="entry name" value="OBSCURIN"/>
    <property type="match status" value="1"/>
</dbReference>
<proteinExistence type="predicted"/>
<dbReference type="Pfam" id="PF07686">
    <property type="entry name" value="V-set"/>
    <property type="match status" value="1"/>
</dbReference>
<dbReference type="PROSITE" id="PS50853">
    <property type="entry name" value="FN3"/>
    <property type="match status" value="1"/>
</dbReference>
<sequence>MQRKGGRRDEPYDSFTLPVVSVTRVEGESAALPCDVSHPPHDAIYLLLWFKEPLTTPIYRLDERSEAESRWWDENQLGQRALLEVLSSQAVLRVSALTLHDHGLYTCRVDFRNHPTKTTRVNLTVVVPPERMSVVVGDTVSQERVSVVVGEVYSNRGSVSSVVGPYLEGDVIQLTCVAHGGSPRPSVVWYGDSRLLDTHMESDVLEATSETLGAVTVTTLGPGPTTTQPAFGGEPFNTLTLGPLSRSHLKLLLTCEASNNNLTQPTTLSLTIDMNLPPLSVEIQRPESVALRAEREYLVECVVVGARPPPAITWWSGHQRVLQATVTISEDRNLTSSSVVIVPGPRDNGSFLRCIAETHAAPATLEDTWTLTVHYVPTSSCRFGSSLDAANIKEGDDVYLECSTQANPRVTHVSWRHNEAPLVHNVTAGVIISNQSLVLQRLVRAQAGRYSCLAHNPVGDGLSNSLRLDVKFAPVCSLGQVTIYAVDRYEDAEVTCSVDANPVQESFQWTFNNTADTIDVPQGRFTSLSTHSVITYTPMTALDYGTLLCWANNEIGPQKEPCVFHIVPAGKPEPPGECRVEEGTRTSVWVRCGAGGSGGLPQHFLLQASSLHQPHHQHLLNFTSASSPNFYVEGLEARGKYQLVIRAVNDKGSSSAAHLIVSSIDTKNYVYQLHDGPLEAEVRDGGKNGVVGGESEVPEESFLDTLALPSFIMGVLGVGSGLVLLVILLLLIITFRGRRRAPQLHPLAHNLHLTDTEESLPRAASSTRISPVFTPDQHTTCLETDVIHQEECESDADPDVIPLQKSCRGCERGVSQLATVLPSHHYKYPSHHHHHHPFHPDTYKRGQSAEAQRLVEPTAPTSKTHNAGEPGVDDRCHQPPRNCVSE</sequence>
<evidence type="ECO:0000313" key="11">
    <source>
        <dbReference type="Proteomes" id="UP000747542"/>
    </source>
</evidence>
<evidence type="ECO:0000256" key="3">
    <source>
        <dbReference type="ARBA" id="ARBA00022989"/>
    </source>
</evidence>
<dbReference type="EMBL" id="JAHLQT010039062">
    <property type="protein sequence ID" value="KAG7156727.1"/>
    <property type="molecule type" value="Genomic_DNA"/>
</dbReference>
<dbReference type="PROSITE" id="PS50835">
    <property type="entry name" value="IG_LIKE"/>
    <property type="match status" value="5"/>
</dbReference>
<dbReference type="SUPFAM" id="SSF48726">
    <property type="entry name" value="Immunoglobulin"/>
    <property type="match status" value="5"/>
</dbReference>
<dbReference type="Pfam" id="PF08205">
    <property type="entry name" value="C2-set_2"/>
    <property type="match status" value="1"/>
</dbReference>
<evidence type="ECO:0000259" key="8">
    <source>
        <dbReference type="PROSITE" id="PS50835"/>
    </source>
</evidence>
<dbReference type="InterPro" id="IPR003598">
    <property type="entry name" value="Ig_sub2"/>
</dbReference>
<evidence type="ECO:0000256" key="5">
    <source>
        <dbReference type="ARBA" id="ARBA00023157"/>
    </source>
</evidence>
<dbReference type="SMART" id="SM00409">
    <property type="entry name" value="IG"/>
    <property type="match status" value="4"/>
</dbReference>
<feature type="region of interest" description="Disordered" evidence="6">
    <location>
        <begin position="849"/>
        <end position="886"/>
    </location>
</feature>
<evidence type="ECO:0000313" key="10">
    <source>
        <dbReference type="EMBL" id="KAG7156727.1"/>
    </source>
</evidence>
<reference evidence="10" key="1">
    <citation type="journal article" date="2021" name="Sci. Adv.">
        <title>The American lobster genome reveals insights on longevity, neural, and immune adaptations.</title>
        <authorList>
            <person name="Polinski J.M."/>
            <person name="Zimin A.V."/>
            <person name="Clark K.F."/>
            <person name="Kohn A.B."/>
            <person name="Sadowski N."/>
            <person name="Timp W."/>
            <person name="Ptitsyn A."/>
            <person name="Khanna P."/>
            <person name="Romanova D.Y."/>
            <person name="Williams P."/>
            <person name="Greenwood S.J."/>
            <person name="Moroz L.L."/>
            <person name="Walt D.R."/>
            <person name="Bodnar A.G."/>
        </authorList>
    </citation>
    <scope>NUCLEOTIDE SEQUENCE</scope>
    <source>
        <strain evidence="10">GMGI-L3</strain>
    </source>
</reference>
<evidence type="ECO:0000256" key="7">
    <source>
        <dbReference type="SAM" id="Phobius"/>
    </source>
</evidence>
<feature type="domain" description="Ig-like" evidence="8">
    <location>
        <begin position="277"/>
        <end position="372"/>
    </location>
</feature>
<dbReference type="CDD" id="cd00096">
    <property type="entry name" value="Ig"/>
    <property type="match status" value="1"/>
</dbReference>
<keyword evidence="4 7" id="KW-0472">Membrane</keyword>
<accession>A0A8J5MML7</accession>
<evidence type="ECO:0000256" key="2">
    <source>
        <dbReference type="ARBA" id="ARBA00022692"/>
    </source>
</evidence>
<feature type="transmembrane region" description="Helical" evidence="7">
    <location>
        <begin position="711"/>
        <end position="735"/>
    </location>
</feature>
<dbReference type="Pfam" id="PF13927">
    <property type="entry name" value="Ig_3"/>
    <property type="match status" value="1"/>
</dbReference>
<dbReference type="CDD" id="cd00063">
    <property type="entry name" value="FN3"/>
    <property type="match status" value="1"/>
</dbReference>
<dbReference type="InterPro" id="IPR013162">
    <property type="entry name" value="CD80_C2-set"/>
</dbReference>
<keyword evidence="11" id="KW-1185">Reference proteome</keyword>
<keyword evidence="3 7" id="KW-1133">Transmembrane helix</keyword>
<feature type="domain" description="Ig-like" evidence="8">
    <location>
        <begin position="11"/>
        <end position="124"/>
    </location>
</feature>
<dbReference type="AlphaFoldDB" id="A0A8J5MML7"/>
<dbReference type="InterPro" id="IPR036179">
    <property type="entry name" value="Ig-like_dom_sf"/>
</dbReference>
<dbReference type="InterPro" id="IPR013783">
    <property type="entry name" value="Ig-like_fold"/>
</dbReference>
<organism evidence="10 11">
    <name type="scientific">Homarus americanus</name>
    <name type="common">American lobster</name>
    <dbReference type="NCBI Taxonomy" id="6706"/>
    <lineage>
        <taxon>Eukaryota</taxon>
        <taxon>Metazoa</taxon>
        <taxon>Ecdysozoa</taxon>
        <taxon>Arthropoda</taxon>
        <taxon>Crustacea</taxon>
        <taxon>Multicrustacea</taxon>
        <taxon>Malacostraca</taxon>
        <taxon>Eumalacostraca</taxon>
        <taxon>Eucarida</taxon>
        <taxon>Decapoda</taxon>
        <taxon>Pleocyemata</taxon>
        <taxon>Astacidea</taxon>
        <taxon>Nephropoidea</taxon>
        <taxon>Nephropidae</taxon>
        <taxon>Homarus</taxon>
    </lineage>
</organism>
<evidence type="ECO:0000256" key="6">
    <source>
        <dbReference type="SAM" id="MobiDB-lite"/>
    </source>
</evidence>
<keyword evidence="5" id="KW-1015">Disulfide bond</keyword>
<gene>
    <name evidence="10" type="primary">Nphs1-L5</name>
    <name evidence="10" type="ORF">Hamer_G006722</name>
</gene>
<dbReference type="Proteomes" id="UP000747542">
    <property type="component" value="Unassembled WGS sequence"/>
</dbReference>
<evidence type="ECO:0000259" key="9">
    <source>
        <dbReference type="PROSITE" id="PS50853"/>
    </source>
</evidence>
<dbReference type="SMART" id="SM00060">
    <property type="entry name" value="FN3"/>
    <property type="match status" value="1"/>
</dbReference>
<feature type="domain" description="Ig-like" evidence="8">
    <location>
        <begin position="474"/>
        <end position="553"/>
    </location>
</feature>
<comment type="subcellular location">
    <subcellularLocation>
        <location evidence="1">Membrane</location>
        <topology evidence="1">Single-pass membrane protein</topology>
    </subcellularLocation>
</comment>
<dbReference type="InterPro" id="IPR003961">
    <property type="entry name" value="FN3_dom"/>
</dbReference>
<dbReference type="GO" id="GO:0016020">
    <property type="term" value="C:membrane"/>
    <property type="evidence" value="ECO:0007669"/>
    <property type="project" value="UniProtKB-SubCell"/>
</dbReference>
<feature type="domain" description="Ig-like" evidence="8">
    <location>
        <begin position="377"/>
        <end position="469"/>
    </location>
</feature>
<dbReference type="PANTHER" id="PTHR23278">
    <property type="entry name" value="SIDESTEP PROTEIN"/>
    <property type="match status" value="1"/>
</dbReference>
<evidence type="ECO:0000256" key="1">
    <source>
        <dbReference type="ARBA" id="ARBA00004167"/>
    </source>
</evidence>
<dbReference type="InterPro" id="IPR003599">
    <property type="entry name" value="Ig_sub"/>
</dbReference>
<dbReference type="SMART" id="SM00408">
    <property type="entry name" value="IGc2"/>
    <property type="match status" value="2"/>
</dbReference>
<dbReference type="InterPro" id="IPR013106">
    <property type="entry name" value="Ig_V-set"/>
</dbReference>